<keyword evidence="1" id="KW-0732">Signal</keyword>
<gene>
    <name evidence="2" type="ORF">DM01DRAFT_1017571</name>
</gene>
<name>A0A1X2GKW4_9FUNG</name>
<dbReference type="EMBL" id="MCGT01000010">
    <property type="protein sequence ID" value="ORX56278.1"/>
    <property type="molecule type" value="Genomic_DNA"/>
</dbReference>
<organism evidence="2 3">
    <name type="scientific">Hesseltinella vesiculosa</name>
    <dbReference type="NCBI Taxonomy" id="101127"/>
    <lineage>
        <taxon>Eukaryota</taxon>
        <taxon>Fungi</taxon>
        <taxon>Fungi incertae sedis</taxon>
        <taxon>Mucoromycota</taxon>
        <taxon>Mucoromycotina</taxon>
        <taxon>Mucoromycetes</taxon>
        <taxon>Mucorales</taxon>
        <taxon>Cunninghamellaceae</taxon>
        <taxon>Hesseltinella</taxon>
    </lineage>
</organism>
<sequence length="119" mass="14134">MKLNFTAILLLPFASIYAQGKKKKKKKESPSKPSKVSFLYDDAGAKKRKRKSIPLFLLTRFFFQLYHHQVARQEYLPAQIPRYLPLPIHNRLAPPWYHRAHRPQFLQHRPAWTSQPVQD</sequence>
<protein>
    <submittedName>
        <fullName evidence="2">Uncharacterized protein</fullName>
    </submittedName>
</protein>
<accession>A0A1X2GKW4</accession>
<keyword evidence="3" id="KW-1185">Reference proteome</keyword>
<feature type="chain" id="PRO_5012891442" evidence="1">
    <location>
        <begin position="21"/>
        <end position="119"/>
    </location>
</feature>
<comment type="caution">
    <text evidence="2">The sequence shown here is derived from an EMBL/GenBank/DDBJ whole genome shotgun (WGS) entry which is preliminary data.</text>
</comment>
<feature type="signal peptide" evidence="1">
    <location>
        <begin position="1"/>
        <end position="20"/>
    </location>
</feature>
<reference evidence="2 3" key="1">
    <citation type="submission" date="2016-07" db="EMBL/GenBank/DDBJ databases">
        <title>Pervasive Adenine N6-methylation of Active Genes in Fungi.</title>
        <authorList>
            <consortium name="DOE Joint Genome Institute"/>
            <person name="Mondo S.J."/>
            <person name="Dannebaum R.O."/>
            <person name="Kuo R.C."/>
            <person name="Labutti K."/>
            <person name="Haridas S."/>
            <person name="Kuo A."/>
            <person name="Salamov A."/>
            <person name="Ahrendt S.R."/>
            <person name="Lipzen A."/>
            <person name="Sullivan W."/>
            <person name="Andreopoulos W.B."/>
            <person name="Clum A."/>
            <person name="Lindquist E."/>
            <person name="Daum C."/>
            <person name="Ramamoorthy G.K."/>
            <person name="Gryganskyi A."/>
            <person name="Culley D."/>
            <person name="Magnuson J.K."/>
            <person name="James T.Y."/>
            <person name="O'Malley M.A."/>
            <person name="Stajich J.E."/>
            <person name="Spatafora J.W."/>
            <person name="Visel A."/>
            <person name="Grigoriev I.V."/>
        </authorList>
    </citation>
    <scope>NUCLEOTIDE SEQUENCE [LARGE SCALE GENOMIC DNA]</scope>
    <source>
        <strain evidence="2 3">NRRL 3301</strain>
    </source>
</reference>
<evidence type="ECO:0000313" key="3">
    <source>
        <dbReference type="Proteomes" id="UP000242146"/>
    </source>
</evidence>
<dbReference type="Proteomes" id="UP000242146">
    <property type="component" value="Unassembled WGS sequence"/>
</dbReference>
<dbReference type="AlphaFoldDB" id="A0A1X2GKW4"/>
<evidence type="ECO:0000256" key="1">
    <source>
        <dbReference type="SAM" id="SignalP"/>
    </source>
</evidence>
<proteinExistence type="predicted"/>
<evidence type="ECO:0000313" key="2">
    <source>
        <dbReference type="EMBL" id="ORX56278.1"/>
    </source>
</evidence>